<feature type="transmembrane region" description="Helical" evidence="5">
    <location>
        <begin position="143"/>
        <end position="162"/>
    </location>
</feature>
<dbReference type="GO" id="GO:0016020">
    <property type="term" value="C:membrane"/>
    <property type="evidence" value="ECO:0007669"/>
    <property type="project" value="UniProtKB-SubCell"/>
</dbReference>
<keyword evidence="8" id="KW-1185">Reference proteome</keyword>
<feature type="transmembrane region" description="Helical" evidence="5">
    <location>
        <begin position="89"/>
        <end position="107"/>
    </location>
</feature>
<feature type="transmembrane region" description="Helical" evidence="5">
    <location>
        <begin position="28"/>
        <end position="49"/>
    </location>
</feature>
<evidence type="ECO:0000313" key="8">
    <source>
        <dbReference type="Proteomes" id="UP000003635"/>
    </source>
</evidence>
<feature type="transmembrane region" description="Helical" evidence="5">
    <location>
        <begin position="205"/>
        <end position="224"/>
    </location>
</feature>
<dbReference type="Pfam" id="PF00892">
    <property type="entry name" value="EamA"/>
    <property type="match status" value="2"/>
</dbReference>
<feature type="transmembrane region" description="Helical" evidence="5">
    <location>
        <begin position="174"/>
        <end position="193"/>
    </location>
</feature>
<keyword evidence="3 5" id="KW-1133">Transmembrane helix</keyword>
<evidence type="ECO:0000256" key="1">
    <source>
        <dbReference type="ARBA" id="ARBA00004141"/>
    </source>
</evidence>
<evidence type="ECO:0000256" key="3">
    <source>
        <dbReference type="ARBA" id="ARBA00022989"/>
    </source>
</evidence>
<keyword evidence="2 5" id="KW-0812">Transmembrane</keyword>
<evidence type="ECO:0000256" key="5">
    <source>
        <dbReference type="SAM" id="Phobius"/>
    </source>
</evidence>
<dbReference type="STRING" id="314256.OG2516_02489"/>
<dbReference type="PANTHER" id="PTHR32322">
    <property type="entry name" value="INNER MEMBRANE TRANSPORTER"/>
    <property type="match status" value="1"/>
</dbReference>
<comment type="subcellular location">
    <subcellularLocation>
        <location evidence="1">Membrane</location>
        <topology evidence="1">Multi-pass membrane protein</topology>
    </subcellularLocation>
</comment>
<proteinExistence type="predicted"/>
<sequence>MGLLALLWGGSFLTVRIALDEIGPFWVVAHRVGWAALALWIVVLARGLAVPRGAAAWGALLMMGLLNNVVPFTLMAWGQLTIPSGLTSILNASTAIWGVLLAALVFADERLSLRRAVGVLLGFLGVATAIGLSSLAALDITALAQLAVIAGTISYAVASIWARKTLRGLAPEAAAAGMLTGATLVSVPLALWLEGPPDLGLAARTWGAIGYYAIAATALAYLLYYRVLAMAGSGNLTLVTLLIAPVAIVAGAVVLGESLAPRAYGGFALLTLGLLVLDGRVLRRPSSPSPSRRGPGRWRTRP</sequence>
<keyword evidence="4 5" id="KW-0472">Membrane</keyword>
<organism evidence="7 8">
    <name type="scientific">Oceanicola granulosus (strain ATCC BAA-861 / DSM 15982 / KCTC 12143 / HTCC2516)</name>
    <dbReference type="NCBI Taxonomy" id="314256"/>
    <lineage>
        <taxon>Bacteria</taxon>
        <taxon>Pseudomonadati</taxon>
        <taxon>Pseudomonadota</taxon>
        <taxon>Alphaproteobacteria</taxon>
        <taxon>Rhodobacterales</taxon>
        <taxon>Roseobacteraceae</taxon>
        <taxon>Oceanicola</taxon>
    </lineage>
</organism>
<evidence type="ECO:0000313" key="7">
    <source>
        <dbReference type="EMBL" id="EAR52268.1"/>
    </source>
</evidence>
<dbReference type="Proteomes" id="UP000003635">
    <property type="component" value="Unassembled WGS sequence"/>
</dbReference>
<dbReference type="InterPro" id="IPR050638">
    <property type="entry name" value="AA-Vitamin_Transporters"/>
</dbReference>
<evidence type="ECO:0000256" key="2">
    <source>
        <dbReference type="ARBA" id="ARBA00022692"/>
    </source>
</evidence>
<protein>
    <submittedName>
        <fullName evidence="7">Transmembrane drug/metabolite transporter family protein</fullName>
    </submittedName>
</protein>
<feature type="domain" description="EamA" evidence="6">
    <location>
        <begin position="145"/>
        <end position="276"/>
    </location>
</feature>
<evidence type="ECO:0000259" key="6">
    <source>
        <dbReference type="Pfam" id="PF00892"/>
    </source>
</evidence>
<dbReference type="SUPFAM" id="SSF103481">
    <property type="entry name" value="Multidrug resistance efflux transporter EmrE"/>
    <property type="match status" value="2"/>
</dbReference>
<feature type="transmembrane region" description="Helical" evidence="5">
    <location>
        <begin position="56"/>
        <end position="77"/>
    </location>
</feature>
<name>Q2CHM6_OCEGH</name>
<dbReference type="eggNOG" id="COG0697">
    <property type="taxonomic scope" value="Bacteria"/>
</dbReference>
<dbReference type="EMBL" id="AAOT01000005">
    <property type="protein sequence ID" value="EAR52268.1"/>
    <property type="molecule type" value="Genomic_DNA"/>
</dbReference>
<dbReference type="HOGENOM" id="CLU_033863_5_2_5"/>
<dbReference type="InterPro" id="IPR037185">
    <property type="entry name" value="EmrE-like"/>
</dbReference>
<dbReference type="PANTHER" id="PTHR32322:SF9">
    <property type="entry name" value="AMINO-ACID METABOLITE EFFLUX PUMP-RELATED"/>
    <property type="match status" value="1"/>
</dbReference>
<feature type="transmembrane region" description="Helical" evidence="5">
    <location>
        <begin position="262"/>
        <end position="282"/>
    </location>
</feature>
<feature type="domain" description="EamA" evidence="6">
    <location>
        <begin position="3"/>
        <end position="128"/>
    </location>
</feature>
<evidence type="ECO:0000256" key="4">
    <source>
        <dbReference type="ARBA" id="ARBA00023136"/>
    </source>
</evidence>
<feature type="transmembrane region" description="Helical" evidence="5">
    <location>
        <begin position="119"/>
        <end position="137"/>
    </location>
</feature>
<dbReference type="AlphaFoldDB" id="Q2CHM6"/>
<comment type="caution">
    <text evidence="7">The sequence shown here is derived from an EMBL/GenBank/DDBJ whole genome shotgun (WGS) entry which is preliminary data.</text>
</comment>
<feature type="transmembrane region" description="Helical" evidence="5">
    <location>
        <begin position="236"/>
        <end position="256"/>
    </location>
</feature>
<gene>
    <name evidence="7" type="ORF">OG2516_02489</name>
</gene>
<reference evidence="7 8" key="1">
    <citation type="journal article" date="2010" name="J. Bacteriol.">
        <title>Genome sequences of Oceanicola granulosus HTCC2516(T) and Oceanicola batsensis HTCC2597(TDelta).</title>
        <authorList>
            <person name="Thrash J.C."/>
            <person name="Cho J.C."/>
            <person name="Vergin K.L."/>
            <person name="Giovannoni S.J."/>
        </authorList>
    </citation>
    <scope>NUCLEOTIDE SEQUENCE [LARGE SCALE GENOMIC DNA]</scope>
    <source>
        <strain evidence="8">ATCC BAA-861 / DSM 15982 / KCTC 12143 / HTCC2516</strain>
    </source>
</reference>
<dbReference type="InterPro" id="IPR000620">
    <property type="entry name" value="EamA_dom"/>
</dbReference>
<accession>Q2CHM6</accession>